<dbReference type="InterPro" id="IPR002172">
    <property type="entry name" value="LDrepeatLR_classA_rpt"/>
</dbReference>
<dbReference type="OrthoDB" id="6408173at2759"/>
<keyword evidence="6" id="KW-0472">Membrane</keyword>
<feature type="disulfide bond" evidence="10">
    <location>
        <begin position="298"/>
        <end position="316"/>
    </location>
</feature>
<keyword evidence="2" id="KW-0812">Transmembrane</keyword>
<evidence type="ECO:0000256" key="5">
    <source>
        <dbReference type="ARBA" id="ARBA00022989"/>
    </source>
</evidence>
<feature type="non-terminal residue" evidence="12">
    <location>
        <position position="1"/>
    </location>
</feature>
<keyword evidence="8 12" id="KW-0675">Receptor</keyword>
<evidence type="ECO:0000313" key="13">
    <source>
        <dbReference type="Proteomes" id="UP000887116"/>
    </source>
</evidence>
<feature type="disulfide bond" evidence="10">
    <location>
        <begin position="256"/>
        <end position="274"/>
    </location>
</feature>
<dbReference type="AlphaFoldDB" id="A0A8X6FC42"/>
<evidence type="ECO:0000256" key="9">
    <source>
        <dbReference type="ARBA" id="ARBA00023180"/>
    </source>
</evidence>
<keyword evidence="5" id="KW-1133">Transmembrane helix</keyword>
<feature type="domain" description="SEA" evidence="11">
    <location>
        <begin position="40"/>
        <end position="154"/>
    </location>
</feature>
<dbReference type="GO" id="GO:0043235">
    <property type="term" value="C:receptor complex"/>
    <property type="evidence" value="ECO:0007669"/>
    <property type="project" value="TreeGrafter"/>
</dbReference>
<evidence type="ECO:0000256" key="10">
    <source>
        <dbReference type="PROSITE-ProRule" id="PRU00124"/>
    </source>
</evidence>
<proteinExistence type="predicted"/>
<dbReference type="PROSITE" id="PS50024">
    <property type="entry name" value="SEA"/>
    <property type="match status" value="1"/>
</dbReference>
<evidence type="ECO:0000256" key="7">
    <source>
        <dbReference type="ARBA" id="ARBA00023157"/>
    </source>
</evidence>
<reference evidence="12" key="1">
    <citation type="submission" date="2020-07" db="EMBL/GenBank/DDBJ databases">
        <title>Multicomponent nature underlies the extraordinary mechanical properties of spider dragline silk.</title>
        <authorList>
            <person name="Kono N."/>
            <person name="Nakamura H."/>
            <person name="Mori M."/>
            <person name="Yoshida Y."/>
            <person name="Ohtoshi R."/>
            <person name="Malay A.D."/>
            <person name="Moran D.A.P."/>
            <person name="Tomita M."/>
            <person name="Numata K."/>
            <person name="Arakawa K."/>
        </authorList>
    </citation>
    <scope>NUCLEOTIDE SEQUENCE</scope>
</reference>
<evidence type="ECO:0000256" key="1">
    <source>
        <dbReference type="ARBA" id="ARBA00004167"/>
    </source>
</evidence>
<dbReference type="InterPro" id="IPR036055">
    <property type="entry name" value="LDL_receptor-like_sf"/>
</dbReference>
<keyword evidence="13" id="KW-1185">Reference proteome</keyword>
<feature type="disulfide bond" evidence="10">
    <location>
        <begin position="415"/>
        <end position="433"/>
    </location>
</feature>
<protein>
    <submittedName>
        <fullName evidence="12">Low-density lipoprotein receptor-related protein 1B</fullName>
    </submittedName>
</protein>
<comment type="caution">
    <text evidence="10">Lacks conserved residue(s) required for the propagation of feature annotation.</text>
</comment>
<evidence type="ECO:0000259" key="11">
    <source>
        <dbReference type="PROSITE" id="PS50024"/>
    </source>
</evidence>
<gene>
    <name evidence="12" type="primary">LRP1B_3</name>
    <name evidence="12" type="ORF">TNCT_203503</name>
</gene>
<evidence type="ECO:0000256" key="2">
    <source>
        <dbReference type="ARBA" id="ARBA00022692"/>
    </source>
</evidence>
<dbReference type="PRINTS" id="PR00261">
    <property type="entry name" value="LDLRECEPTOR"/>
</dbReference>
<dbReference type="PROSITE" id="PS50068">
    <property type="entry name" value="LDLRA_2"/>
    <property type="match status" value="7"/>
</dbReference>
<dbReference type="SUPFAM" id="SSF82671">
    <property type="entry name" value="SEA domain"/>
    <property type="match status" value="1"/>
</dbReference>
<sequence>MKISYEDFIFSYEGKRAFRQPPSRPDGRVVGVTYPKCIRKQVYFKIGFTITNLQYTPELAQKTSPEFRRVAEELILALEALYRAIHGQQAVTVISFRPLTHSSREHVLVTLYVGSLGNYDRSSIERVIKEAIINGNVGRYTVSDKNFSIRGFGDRTQTSDLNPKFDSGCRSDSQMICQDGTCIDTIRVCDGVKDCSFGEDDQNCGIATCPPGQFQCDGSRCVDERRRCDSRPDCADRSDEADCEKPKACQPDEFRCGDGQCIKEFLKCDRRYDCQDGSDELSCEPGRETICQPNEFRCGNGQCIGSSLKCDRKYDCQDGTDEISCAGVVCPPGTFRCDNGSCIDLFLRCDGRGDCPDRSGADERGCPCSPSQWQCDFGQCLDRSKLCDGTVDCPDDNSDERDCGIPGCTPDKFRCSDGTCIPAENKCNGRRECRDGSDERNC</sequence>
<evidence type="ECO:0000313" key="12">
    <source>
        <dbReference type="EMBL" id="GFQ76328.1"/>
    </source>
</evidence>
<keyword evidence="9" id="KW-0325">Glycoprotein</keyword>
<feature type="disulfide bond" evidence="10">
    <location>
        <begin position="216"/>
        <end position="234"/>
    </location>
</feature>
<dbReference type="Pfam" id="PF00057">
    <property type="entry name" value="Ldl_recept_a"/>
    <property type="match status" value="6"/>
</dbReference>
<evidence type="ECO:0000256" key="6">
    <source>
        <dbReference type="ARBA" id="ARBA00023136"/>
    </source>
</evidence>
<dbReference type="CDD" id="cd00112">
    <property type="entry name" value="LDLa"/>
    <property type="match status" value="7"/>
</dbReference>
<feature type="disulfide bond" evidence="10">
    <location>
        <begin position="310"/>
        <end position="325"/>
    </location>
</feature>
<feature type="disulfide bond" evidence="10">
    <location>
        <begin position="228"/>
        <end position="243"/>
    </location>
</feature>
<feature type="disulfide bond" evidence="10">
    <location>
        <begin position="177"/>
        <end position="195"/>
    </location>
</feature>
<feature type="disulfide bond" evidence="10">
    <location>
        <begin position="249"/>
        <end position="261"/>
    </location>
</feature>
<dbReference type="Proteomes" id="UP000887116">
    <property type="component" value="Unassembled WGS sequence"/>
</dbReference>
<keyword evidence="4" id="KW-0677">Repeat</keyword>
<feature type="disulfide bond" evidence="10">
    <location>
        <begin position="375"/>
        <end position="393"/>
    </location>
</feature>
<dbReference type="Gene3D" id="4.10.400.10">
    <property type="entry name" value="Low-density Lipoprotein Receptor"/>
    <property type="match status" value="7"/>
</dbReference>
<keyword evidence="12" id="KW-0449">Lipoprotein</keyword>
<dbReference type="Pfam" id="PF01390">
    <property type="entry name" value="SEA"/>
    <property type="match status" value="1"/>
</dbReference>
<feature type="disulfide bond" evidence="10">
    <location>
        <begin position="337"/>
        <end position="355"/>
    </location>
</feature>
<dbReference type="FunFam" id="4.10.400.10:FF:000034">
    <property type="entry name" value="Low-density lipoprotein receptor-related protein 2"/>
    <property type="match status" value="2"/>
</dbReference>
<feature type="disulfide bond" evidence="10">
    <location>
        <begin position="268"/>
        <end position="283"/>
    </location>
</feature>
<dbReference type="EMBL" id="BMAO01011781">
    <property type="protein sequence ID" value="GFQ76328.1"/>
    <property type="molecule type" value="Genomic_DNA"/>
</dbReference>
<feature type="disulfide bond" evidence="10">
    <location>
        <begin position="209"/>
        <end position="221"/>
    </location>
</feature>
<dbReference type="SUPFAM" id="SSF57424">
    <property type="entry name" value="LDL receptor-like module"/>
    <property type="match status" value="7"/>
</dbReference>
<feature type="disulfide bond" evidence="10">
    <location>
        <begin position="330"/>
        <end position="342"/>
    </location>
</feature>
<accession>A0A8X6FC42</accession>
<name>A0A8X6FC42_TRICU</name>
<feature type="disulfide bond" evidence="10">
    <location>
        <begin position="427"/>
        <end position="442"/>
    </location>
</feature>
<dbReference type="GO" id="GO:0005886">
    <property type="term" value="C:plasma membrane"/>
    <property type="evidence" value="ECO:0007669"/>
    <property type="project" value="TreeGrafter"/>
</dbReference>
<feature type="disulfide bond" evidence="10">
    <location>
        <begin position="291"/>
        <end position="303"/>
    </location>
</feature>
<dbReference type="InterPro" id="IPR000082">
    <property type="entry name" value="SEA_dom"/>
</dbReference>
<dbReference type="SMART" id="SM00192">
    <property type="entry name" value="LDLa"/>
    <property type="match status" value="7"/>
</dbReference>
<keyword evidence="3" id="KW-0732">Signal</keyword>
<feature type="disulfide bond" evidence="10">
    <location>
        <begin position="189"/>
        <end position="204"/>
    </location>
</feature>
<dbReference type="PANTHER" id="PTHR22722">
    <property type="entry name" value="LOW-DENSITY LIPOPROTEIN RECEPTOR-RELATED PROTEIN 2-RELATED"/>
    <property type="match status" value="1"/>
</dbReference>
<evidence type="ECO:0000256" key="8">
    <source>
        <dbReference type="ARBA" id="ARBA00023170"/>
    </source>
</evidence>
<evidence type="ECO:0000256" key="4">
    <source>
        <dbReference type="ARBA" id="ARBA00022737"/>
    </source>
</evidence>
<comment type="caution">
    <text evidence="12">The sequence shown here is derived from an EMBL/GenBank/DDBJ whole genome shotgun (WGS) entry which is preliminary data.</text>
</comment>
<keyword evidence="7 10" id="KW-1015">Disulfide bond</keyword>
<comment type="subcellular location">
    <subcellularLocation>
        <location evidence="1">Membrane</location>
        <topology evidence="1">Single-pass membrane protein</topology>
    </subcellularLocation>
</comment>
<dbReference type="InterPro" id="IPR023415">
    <property type="entry name" value="LDLR_class-A_CS"/>
</dbReference>
<organism evidence="12 13">
    <name type="scientific">Trichonephila clavata</name>
    <name type="common">Joro spider</name>
    <name type="synonym">Nephila clavata</name>
    <dbReference type="NCBI Taxonomy" id="2740835"/>
    <lineage>
        <taxon>Eukaryota</taxon>
        <taxon>Metazoa</taxon>
        <taxon>Ecdysozoa</taxon>
        <taxon>Arthropoda</taxon>
        <taxon>Chelicerata</taxon>
        <taxon>Arachnida</taxon>
        <taxon>Araneae</taxon>
        <taxon>Araneomorphae</taxon>
        <taxon>Entelegynae</taxon>
        <taxon>Araneoidea</taxon>
        <taxon>Nephilidae</taxon>
        <taxon>Trichonephila</taxon>
    </lineage>
</organism>
<dbReference type="InterPro" id="IPR036364">
    <property type="entry name" value="SEA_dom_sf"/>
</dbReference>
<evidence type="ECO:0000256" key="3">
    <source>
        <dbReference type="ARBA" id="ARBA00022729"/>
    </source>
</evidence>
<feature type="disulfide bond" evidence="10">
    <location>
        <begin position="408"/>
        <end position="420"/>
    </location>
</feature>
<dbReference type="InterPro" id="IPR051221">
    <property type="entry name" value="LDLR-related"/>
</dbReference>
<dbReference type="PROSITE" id="PS01209">
    <property type="entry name" value="LDLRA_1"/>
    <property type="match status" value="2"/>
</dbReference>
<feature type="disulfide bond" evidence="10">
    <location>
        <begin position="368"/>
        <end position="380"/>
    </location>
</feature>
<dbReference type="Gene3D" id="3.30.70.960">
    <property type="entry name" value="SEA domain"/>
    <property type="match status" value="1"/>
</dbReference>